<dbReference type="Proteomes" id="UP000199568">
    <property type="component" value="Unassembled WGS sequence"/>
</dbReference>
<dbReference type="RefSeq" id="WP_139176385.1">
    <property type="nucleotide sequence ID" value="NZ_FOHU01000003.1"/>
</dbReference>
<name>A0A1I0B368_9FIRM</name>
<keyword evidence="2" id="KW-1185">Reference proteome</keyword>
<proteinExistence type="predicted"/>
<evidence type="ECO:0000313" key="1">
    <source>
        <dbReference type="EMBL" id="SET01170.1"/>
    </source>
</evidence>
<dbReference type="AlphaFoldDB" id="A0A1I0B368"/>
<organism evidence="1 2">
    <name type="scientific">Natronincola peptidivorans</name>
    <dbReference type="NCBI Taxonomy" id="426128"/>
    <lineage>
        <taxon>Bacteria</taxon>
        <taxon>Bacillati</taxon>
        <taxon>Bacillota</taxon>
        <taxon>Clostridia</taxon>
        <taxon>Peptostreptococcales</taxon>
        <taxon>Natronincolaceae</taxon>
        <taxon>Natronincola</taxon>
    </lineage>
</organism>
<dbReference type="EMBL" id="FOHU01000003">
    <property type="protein sequence ID" value="SET01170.1"/>
    <property type="molecule type" value="Genomic_DNA"/>
</dbReference>
<dbReference type="STRING" id="426128.SAMN05660297_01191"/>
<protein>
    <submittedName>
        <fullName evidence="1">Uncharacterized protein</fullName>
    </submittedName>
</protein>
<sequence length="73" mass="8372">MCYVKKYIKTSIQKISDISKATVLLSEKHCNINNKLLSEKLSLSPSMISKIKPADSKGRSYVEEIIRRREEEA</sequence>
<reference evidence="1 2" key="1">
    <citation type="submission" date="2016-10" db="EMBL/GenBank/DDBJ databases">
        <authorList>
            <person name="de Groot N.N."/>
        </authorList>
    </citation>
    <scope>NUCLEOTIDE SEQUENCE [LARGE SCALE GENOMIC DNA]</scope>
    <source>
        <strain evidence="1 2">DSM 18979</strain>
    </source>
</reference>
<evidence type="ECO:0000313" key="2">
    <source>
        <dbReference type="Proteomes" id="UP000199568"/>
    </source>
</evidence>
<gene>
    <name evidence="1" type="ORF">SAMN05660297_01191</name>
</gene>
<accession>A0A1I0B368</accession>